<gene>
    <name evidence="2" type="ORF">C5L36_0E00135</name>
</gene>
<feature type="region of interest" description="Disordered" evidence="1">
    <location>
        <begin position="219"/>
        <end position="252"/>
    </location>
</feature>
<name>A0A2U9R9A9_PICKU</name>
<sequence length="252" mass="29121">MVSDSCFSYLHMDGHASVLFVESWDTKKLRWDDIDIATEIDQHENLLEQFLSPNEGNEDELGTMGANGPIFNSSYANRMKQKNMKLNWKDVNLEGFQPSLPNEYHDYTILKRPNLDNVDYDEQLDSFLGQGNRNDDSLRILEGLDRPVRAGENLNTEMEMGMEMEMEMEMDIDGNPDLEHSTYPILRNVPTGDLSRSFSQQIHTPVINNRVYFHEFPGGSVRKVSSQQRRQTTDTSNTSNINYHTPRHDNIR</sequence>
<dbReference type="KEGG" id="pkz:C5L36_0E00135"/>
<dbReference type="Proteomes" id="UP000249293">
    <property type="component" value="Chromosome 5"/>
</dbReference>
<reference evidence="2 3" key="1">
    <citation type="submission" date="2018-06" db="EMBL/GenBank/DDBJ databases">
        <title>Population genomics shows no distinction between pathogenic Candida krusei and environmental Pichia kudriavzevii: One species, four names.</title>
        <authorList>
            <person name="Douglass A.P."/>
            <person name="Offei B."/>
            <person name="Braun-Galleani S."/>
            <person name="Coughlan A.Y."/>
            <person name="Martos A."/>
            <person name="Ortiz-Merino R.A."/>
            <person name="Byrne K.P."/>
            <person name="Wolfe K.H."/>
        </authorList>
    </citation>
    <scope>NUCLEOTIDE SEQUENCE [LARGE SCALE GENOMIC DNA]</scope>
    <source>
        <strain evidence="2 3">CBS573</strain>
    </source>
</reference>
<dbReference type="RefSeq" id="XP_029323419.1">
    <property type="nucleotide sequence ID" value="XM_029467559.1"/>
</dbReference>
<dbReference type="OrthoDB" id="4023481at2759"/>
<dbReference type="AlphaFoldDB" id="A0A2U9R9A9"/>
<evidence type="ECO:0000313" key="2">
    <source>
        <dbReference type="EMBL" id="AWU77943.1"/>
    </source>
</evidence>
<dbReference type="EMBL" id="CP028777">
    <property type="protein sequence ID" value="AWU77943.1"/>
    <property type="molecule type" value="Genomic_DNA"/>
</dbReference>
<protein>
    <submittedName>
        <fullName evidence="2">Uncharacterized protein</fullName>
    </submittedName>
</protein>
<evidence type="ECO:0000256" key="1">
    <source>
        <dbReference type="SAM" id="MobiDB-lite"/>
    </source>
</evidence>
<keyword evidence="3" id="KW-1185">Reference proteome</keyword>
<feature type="compositionally biased region" description="Polar residues" evidence="1">
    <location>
        <begin position="223"/>
        <end position="243"/>
    </location>
</feature>
<evidence type="ECO:0000313" key="3">
    <source>
        <dbReference type="Proteomes" id="UP000249293"/>
    </source>
</evidence>
<dbReference type="GeneID" id="40385802"/>
<accession>A0A2U9R9A9</accession>
<dbReference type="VEuPathDB" id="FungiDB:C5L36_0E00135"/>
<organism evidence="2 3">
    <name type="scientific">Pichia kudriavzevii</name>
    <name type="common">Yeast</name>
    <name type="synonym">Issatchenkia orientalis</name>
    <dbReference type="NCBI Taxonomy" id="4909"/>
    <lineage>
        <taxon>Eukaryota</taxon>
        <taxon>Fungi</taxon>
        <taxon>Dikarya</taxon>
        <taxon>Ascomycota</taxon>
        <taxon>Saccharomycotina</taxon>
        <taxon>Pichiomycetes</taxon>
        <taxon>Pichiales</taxon>
        <taxon>Pichiaceae</taxon>
        <taxon>Pichia</taxon>
    </lineage>
</organism>
<proteinExistence type="predicted"/>